<dbReference type="GO" id="GO:0019808">
    <property type="term" value="F:polyamine binding"/>
    <property type="evidence" value="ECO:0007669"/>
    <property type="project" value="InterPro"/>
</dbReference>
<dbReference type="AlphaFoldDB" id="A0A4Q8D0E6"/>
<comment type="subcellular location">
    <subcellularLocation>
        <location evidence="1 5">Periplasm</location>
    </subcellularLocation>
</comment>
<proteinExistence type="inferred from homology"/>
<dbReference type="Proteomes" id="UP000292298">
    <property type="component" value="Unassembled WGS sequence"/>
</dbReference>
<evidence type="ECO:0000313" key="8">
    <source>
        <dbReference type="EMBL" id="RZU98801.1"/>
    </source>
</evidence>
<dbReference type="SUPFAM" id="SSF53850">
    <property type="entry name" value="Periplasmic binding protein-like II"/>
    <property type="match status" value="1"/>
</dbReference>
<dbReference type="GO" id="GO:0042597">
    <property type="term" value="C:periplasmic space"/>
    <property type="evidence" value="ECO:0007669"/>
    <property type="project" value="UniProtKB-SubCell"/>
</dbReference>
<name>A0A4Q8D0E6_9GAMM</name>
<dbReference type="Pfam" id="PF13416">
    <property type="entry name" value="SBP_bac_8"/>
    <property type="match status" value="1"/>
</dbReference>
<comment type="caution">
    <text evidence="8">The sequence shown here is derived from an EMBL/GenBank/DDBJ whole genome shotgun (WGS) entry which is preliminary data.</text>
</comment>
<feature type="chain" id="PRO_5020956803" description="Putrescine-binding periplasmic protein" evidence="7">
    <location>
        <begin position="25"/>
        <end position="357"/>
    </location>
</feature>
<evidence type="ECO:0000256" key="6">
    <source>
        <dbReference type="PIRSR" id="PIRSR019574-1"/>
    </source>
</evidence>
<evidence type="ECO:0000256" key="7">
    <source>
        <dbReference type="SAM" id="SignalP"/>
    </source>
</evidence>
<dbReference type="PANTHER" id="PTHR30222:SF17">
    <property type="entry name" value="SPERMIDINE_PUTRESCINE-BINDING PERIPLASMIC PROTEIN"/>
    <property type="match status" value="1"/>
</dbReference>
<dbReference type="PANTHER" id="PTHR30222">
    <property type="entry name" value="SPERMIDINE/PUTRESCINE-BINDING PERIPLASMIC PROTEIN"/>
    <property type="match status" value="1"/>
</dbReference>
<dbReference type="EMBL" id="SHLI01000001">
    <property type="protein sequence ID" value="RZU98801.1"/>
    <property type="molecule type" value="Genomic_DNA"/>
</dbReference>
<keyword evidence="4 5" id="KW-0574">Periplasm</keyword>
<organism evidence="8 9">
    <name type="scientific">Spiribacter vilamensis</name>
    <dbReference type="NCBI Taxonomy" id="531306"/>
    <lineage>
        <taxon>Bacteria</taxon>
        <taxon>Pseudomonadati</taxon>
        <taxon>Pseudomonadota</taxon>
        <taxon>Gammaproteobacteria</taxon>
        <taxon>Chromatiales</taxon>
        <taxon>Ectothiorhodospiraceae</taxon>
        <taxon>Spiribacter</taxon>
    </lineage>
</organism>
<dbReference type="InterPro" id="IPR001188">
    <property type="entry name" value="Sperm_putr-bd"/>
</dbReference>
<feature type="signal peptide" evidence="7">
    <location>
        <begin position="1"/>
        <end position="24"/>
    </location>
</feature>
<dbReference type="OrthoDB" id="9769319at2"/>
<evidence type="ECO:0000256" key="5">
    <source>
        <dbReference type="PIRNR" id="PIRNR019574"/>
    </source>
</evidence>
<comment type="function">
    <text evidence="5">Required for the activity of the bacterial periplasmic transport system of putrescine.</text>
</comment>
<accession>A0A4Q8D0E6</accession>
<dbReference type="Gene3D" id="3.40.190.10">
    <property type="entry name" value="Periplasmic binding protein-like II"/>
    <property type="match status" value="2"/>
</dbReference>
<reference evidence="8 9" key="1">
    <citation type="submission" date="2019-02" db="EMBL/GenBank/DDBJ databases">
        <title>Genomic Encyclopedia of Type Strains, Phase IV (KMG-IV): sequencing the most valuable type-strain genomes for metagenomic binning, comparative biology and taxonomic classification.</title>
        <authorList>
            <person name="Goeker M."/>
        </authorList>
    </citation>
    <scope>NUCLEOTIDE SEQUENCE [LARGE SCALE GENOMIC DNA]</scope>
    <source>
        <strain evidence="8 9">DSM 21056</strain>
    </source>
</reference>
<dbReference type="GO" id="GO:0015846">
    <property type="term" value="P:polyamine transport"/>
    <property type="evidence" value="ECO:0007669"/>
    <property type="project" value="InterPro"/>
</dbReference>
<dbReference type="PIRSF" id="PIRSF019574">
    <property type="entry name" value="Periplasmic_polyamine_BP"/>
    <property type="match status" value="1"/>
</dbReference>
<evidence type="ECO:0000256" key="1">
    <source>
        <dbReference type="ARBA" id="ARBA00004418"/>
    </source>
</evidence>
<dbReference type="PRINTS" id="PR00909">
    <property type="entry name" value="SPERMDNBNDNG"/>
</dbReference>
<dbReference type="CDD" id="cd13590">
    <property type="entry name" value="PBP2_PotD_PotF_like"/>
    <property type="match status" value="1"/>
</dbReference>
<evidence type="ECO:0000256" key="2">
    <source>
        <dbReference type="ARBA" id="ARBA00022448"/>
    </source>
</evidence>
<protein>
    <recommendedName>
        <fullName evidence="5">Putrescine-binding periplasmic protein</fullName>
    </recommendedName>
</protein>
<dbReference type="InterPro" id="IPR006059">
    <property type="entry name" value="SBP"/>
</dbReference>
<evidence type="ECO:0000256" key="3">
    <source>
        <dbReference type="ARBA" id="ARBA00022729"/>
    </source>
</evidence>
<sequence length="357" mass="39560">MTHRNLGKGLLALTLAGAAAPAAAQFEGETLYLFNWSQYMDPAIIEQFEDRHDVDVVRNYFNSNGELFTKLQAGGDSQYDVIVPSNYYVPRLINSGLVQPLDHEQLPNLDNLMDTFLDPSFDPGNEYSVAYQWGTTGLVYDQSALGDAPTSWSVLFDPAVNPDAPFAVPEDAQVSLGAACAYLGHGYDCTGRDELESAARQVLDAKQRDNFAGFIQGTPILQQLVRGSVDAGMTFNGDYIFFKTEDPEGFEDIEYVIPEEGAELWVDNMMIPANAPNPELAHAFINYILEAEIGAQLSNWNYYSSPNAASLPMLDAVLQEPPVTPTDEEMDRLTFTPSLEGDDLQFLQQIWREVEAR</sequence>
<gene>
    <name evidence="8" type="ORF">EV698_1063</name>
</gene>
<dbReference type="RefSeq" id="WP_130503085.1">
    <property type="nucleotide sequence ID" value="NZ_SHLI01000001.1"/>
</dbReference>
<keyword evidence="9" id="KW-1185">Reference proteome</keyword>
<feature type="binding site" evidence="6">
    <location>
        <position position="87"/>
    </location>
    <ligand>
        <name>spermidine</name>
        <dbReference type="ChEBI" id="CHEBI:57834"/>
    </ligand>
</feature>
<comment type="similarity">
    <text evidence="5">Belongs to the bacterial solute-binding protein PotD/PotF family.</text>
</comment>
<evidence type="ECO:0000256" key="4">
    <source>
        <dbReference type="ARBA" id="ARBA00022764"/>
    </source>
</evidence>
<evidence type="ECO:0000313" key="9">
    <source>
        <dbReference type="Proteomes" id="UP000292298"/>
    </source>
</evidence>
<keyword evidence="3 7" id="KW-0732">Signal</keyword>
<keyword evidence="2 5" id="KW-0813">Transport</keyword>